<dbReference type="EMBL" id="ONZQ02000004">
    <property type="protein sequence ID" value="SPO00630.1"/>
    <property type="molecule type" value="Genomic_DNA"/>
</dbReference>
<sequence length="289" mass="32145">MGFLTEATGIIAPIFIVMSPILSYSDQAISMHRTKTSAGFSLDIPLIMLVASILKIFYWPGAQFESSLLLQALIMVVMQLALLKIALDHRPPPSAKGGDGAVPFAGAEEPAWMSQRPYNFWQWRSHKPYWHFLLYLVAGLFVLQFLLSPWQGVYSSYSNLLGYLGLGIEAMLPIPQILANSRARSCKGFRFSILASWILGDSMKMFWFFTSSGTIPPAFKLCGMFQACCDSFLGVQYLMYGEGPVDVVKDHVLEPYSGDPTGTRLARVSSREYNAQPLPTGRFTPTIET</sequence>
<dbReference type="PANTHER" id="PTHR14856">
    <property type="entry name" value="PQ-LOOP REPEAT-CONTAINING PROTEIN 1-LIKE PROTEIN"/>
    <property type="match status" value="1"/>
</dbReference>
<keyword evidence="4 5" id="KW-0472">Membrane</keyword>
<comment type="subcellular location">
    <subcellularLocation>
        <location evidence="1">Membrane</location>
        <topology evidence="1">Multi-pass membrane protein</topology>
    </subcellularLocation>
</comment>
<dbReference type="GO" id="GO:0045332">
    <property type="term" value="P:phospholipid translocation"/>
    <property type="evidence" value="ECO:0007669"/>
    <property type="project" value="TreeGrafter"/>
</dbReference>
<dbReference type="GO" id="GO:0016020">
    <property type="term" value="C:membrane"/>
    <property type="evidence" value="ECO:0007669"/>
    <property type="project" value="UniProtKB-SubCell"/>
</dbReference>
<dbReference type="Gene3D" id="1.20.1280.290">
    <property type="match status" value="2"/>
</dbReference>
<reference evidence="6" key="1">
    <citation type="submission" date="2018-03" db="EMBL/GenBank/DDBJ databases">
        <authorList>
            <person name="Guldener U."/>
        </authorList>
    </citation>
    <scope>NUCLEOTIDE SEQUENCE</scope>
</reference>
<dbReference type="Pfam" id="PF04193">
    <property type="entry name" value="PQ-loop"/>
    <property type="match status" value="1"/>
</dbReference>
<feature type="transmembrane region" description="Helical" evidence="5">
    <location>
        <begin position="6"/>
        <end position="24"/>
    </location>
</feature>
<evidence type="ECO:0000313" key="6">
    <source>
        <dbReference type="EMBL" id="SPO00630.1"/>
    </source>
</evidence>
<keyword evidence="3 5" id="KW-1133">Transmembrane helix</keyword>
<feature type="transmembrane region" description="Helical" evidence="5">
    <location>
        <begin position="68"/>
        <end position="87"/>
    </location>
</feature>
<feature type="transmembrane region" description="Helical" evidence="5">
    <location>
        <begin position="129"/>
        <end position="148"/>
    </location>
</feature>
<comment type="caution">
    <text evidence="6">The sequence shown here is derived from an EMBL/GenBank/DDBJ whole genome shotgun (WGS) entry which is preliminary data.</text>
</comment>
<dbReference type="InterPro" id="IPR052241">
    <property type="entry name" value="SLC66/Scramblase_ANY1"/>
</dbReference>
<evidence type="ECO:0000256" key="2">
    <source>
        <dbReference type="ARBA" id="ARBA00022692"/>
    </source>
</evidence>
<evidence type="ECO:0000256" key="4">
    <source>
        <dbReference type="ARBA" id="ARBA00023136"/>
    </source>
</evidence>
<dbReference type="PANTHER" id="PTHR14856:SF9">
    <property type="entry name" value="PQ-LOOP REPEAT-CONTAINING PROTEIN 1"/>
    <property type="match status" value="1"/>
</dbReference>
<dbReference type="GO" id="GO:0005829">
    <property type="term" value="C:cytosol"/>
    <property type="evidence" value="ECO:0007669"/>
    <property type="project" value="GOC"/>
</dbReference>
<name>A0AAE8MV75_9PEZI</name>
<organism evidence="6 7">
    <name type="scientific">Cephalotrichum gorgonifer</name>
    <dbReference type="NCBI Taxonomy" id="2041049"/>
    <lineage>
        <taxon>Eukaryota</taxon>
        <taxon>Fungi</taxon>
        <taxon>Dikarya</taxon>
        <taxon>Ascomycota</taxon>
        <taxon>Pezizomycotina</taxon>
        <taxon>Sordariomycetes</taxon>
        <taxon>Hypocreomycetidae</taxon>
        <taxon>Microascales</taxon>
        <taxon>Microascaceae</taxon>
        <taxon>Cephalotrichum</taxon>
    </lineage>
</organism>
<dbReference type="GO" id="GO:0005768">
    <property type="term" value="C:endosome"/>
    <property type="evidence" value="ECO:0007669"/>
    <property type="project" value="TreeGrafter"/>
</dbReference>
<evidence type="ECO:0000256" key="5">
    <source>
        <dbReference type="SAM" id="Phobius"/>
    </source>
</evidence>
<feature type="transmembrane region" description="Helical" evidence="5">
    <location>
        <begin position="160"/>
        <end position="179"/>
    </location>
</feature>
<keyword evidence="7" id="KW-1185">Reference proteome</keyword>
<protein>
    <submittedName>
        <fullName evidence="6">Related to PQ loop repeat protein</fullName>
    </submittedName>
</protein>
<proteinExistence type="predicted"/>
<keyword evidence="2 5" id="KW-0812">Transmembrane</keyword>
<dbReference type="GO" id="GO:0005802">
    <property type="term" value="C:trans-Golgi network"/>
    <property type="evidence" value="ECO:0007669"/>
    <property type="project" value="TreeGrafter"/>
</dbReference>
<dbReference type="Proteomes" id="UP001187682">
    <property type="component" value="Unassembled WGS sequence"/>
</dbReference>
<evidence type="ECO:0000313" key="7">
    <source>
        <dbReference type="Proteomes" id="UP001187682"/>
    </source>
</evidence>
<evidence type="ECO:0000256" key="3">
    <source>
        <dbReference type="ARBA" id="ARBA00022989"/>
    </source>
</evidence>
<accession>A0AAE8MV75</accession>
<dbReference type="InterPro" id="IPR006603">
    <property type="entry name" value="PQ-loop_rpt"/>
</dbReference>
<feature type="transmembrane region" description="Helical" evidence="5">
    <location>
        <begin position="44"/>
        <end position="62"/>
    </location>
</feature>
<dbReference type="AlphaFoldDB" id="A0AAE8MV75"/>
<gene>
    <name evidence="6" type="ORF">DNG_03379</name>
</gene>
<dbReference type="GO" id="GO:0042147">
    <property type="term" value="P:retrograde transport, endosome to Golgi"/>
    <property type="evidence" value="ECO:0007669"/>
    <property type="project" value="TreeGrafter"/>
</dbReference>
<evidence type="ECO:0000256" key="1">
    <source>
        <dbReference type="ARBA" id="ARBA00004141"/>
    </source>
</evidence>